<evidence type="ECO:0000313" key="13">
    <source>
        <dbReference type="EMBL" id="KAB1655103.1"/>
    </source>
</evidence>
<keyword evidence="5 10" id="KW-0067">ATP-binding</keyword>
<keyword evidence="14" id="KW-1185">Reference proteome</keyword>
<organism evidence="13 14">
    <name type="scientific">Pseudoclavibacter chungangensis</name>
    <dbReference type="NCBI Taxonomy" id="587635"/>
    <lineage>
        <taxon>Bacteria</taxon>
        <taxon>Bacillati</taxon>
        <taxon>Actinomycetota</taxon>
        <taxon>Actinomycetes</taxon>
        <taxon>Micrococcales</taxon>
        <taxon>Microbacteriaceae</taxon>
        <taxon>Pseudoclavibacter</taxon>
    </lineage>
</organism>
<dbReference type="CDD" id="cd17932">
    <property type="entry name" value="DEXQc_UvrD"/>
    <property type="match status" value="1"/>
</dbReference>
<dbReference type="GO" id="GO:0033202">
    <property type="term" value="C:DNA helicase complex"/>
    <property type="evidence" value="ECO:0007669"/>
    <property type="project" value="TreeGrafter"/>
</dbReference>
<comment type="catalytic activity">
    <reaction evidence="9">
        <text>ATP + H2O = ADP + phosphate + H(+)</text>
        <dbReference type="Rhea" id="RHEA:13065"/>
        <dbReference type="ChEBI" id="CHEBI:15377"/>
        <dbReference type="ChEBI" id="CHEBI:15378"/>
        <dbReference type="ChEBI" id="CHEBI:30616"/>
        <dbReference type="ChEBI" id="CHEBI:43474"/>
        <dbReference type="ChEBI" id="CHEBI:456216"/>
        <dbReference type="EC" id="5.6.2.4"/>
    </reaction>
</comment>
<evidence type="ECO:0000256" key="7">
    <source>
        <dbReference type="ARBA" id="ARBA00034617"/>
    </source>
</evidence>
<comment type="caution">
    <text evidence="13">The sequence shown here is derived from an EMBL/GenBank/DDBJ whole genome shotgun (WGS) entry which is preliminary data.</text>
</comment>
<comment type="catalytic activity">
    <reaction evidence="7">
        <text>Couples ATP hydrolysis with the unwinding of duplex DNA by translocating in the 3'-5' direction.</text>
        <dbReference type="EC" id="5.6.2.4"/>
    </reaction>
</comment>
<dbReference type="GO" id="GO:0043138">
    <property type="term" value="F:3'-5' DNA helicase activity"/>
    <property type="evidence" value="ECO:0007669"/>
    <property type="project" value="UniProtKB-EC"/>
</dbReference>
<dbReference type="EC" id="5.6.2.4" evidence="8"/>
<dbReference type="PROSITE" id="PS51217">
    <property type="entry name" value="UVRD_HELICASE_CTER"/>
    <property type="match status" value="1"/>
</dbReference>
<evidence type="ECO:0000256" key="10">
    <source>
        <dbReference type="PROSITE-ProRule" id="PRU00560"/>
    </source>
</evidence>
<dbReference type="PANTHER" id="PTHR11070:SF69">
    <property type="entry name" value="ATP-DEPENDENT DNA HELICASE UVRD2"/>
    <property type="match status" value="1"/>
</dbReference>
<dbReference type="InterPro" id="IPR014017">
    <property type="entry name" value="DNA_helicase_UvrD-like_C"/>
</dbReference>
<dbReference type="Proteomes" id="UP000467240">
    <property type="component" value="Unassembled WGS sequence"/>
</dbReference>
<dbReference type="InterPro" id="IPR000212">
    <property type="entry name" value="DNA_helicase_UvrD/REP"/>
</dbReference>
<protein>
    <recommendedName>
        <fullName evidence="8">DNA 3'-5' helicase</fullName>
        <ecNumber evidence="8">5.6.2.4</ecNumber>
    </recommendedName>
</protein>
<keyword evidence="4 10" id="KW-0347">Helicase</keyword>
<dbReference type="GO" id="GO:0000725">
    <property type="term" value="P:recombinational repair"/>
    <property type="evidence" value="ECO:0007669"/>
    <property type="project" value="TreeGrafter"/>
</dbReference>
<evidence type="ECO:0000256" key="8">
    <source>
        <dbReference type="ARBA" id="ARBA00034808"/>
    </source>
</evidence>
<sequence length="586" mass="64409">MADRSPDDEPDEPVGLLAALNDAQRHAALALVGPVCILAGAGTGKTRAITHRIAFGIRQGVYDPGRVLALTFTNRAAGELRARLTALGAPGVQARTFHAAALSQLGYFWPHTIGGEAPQIVKAKGKLIAEAAQRVGVGLDPAGVRDLATEIEWRKVQERSIEEYGVAARSSRVLPQRVDADQAVAILRAYEDVKDERRVMDFEDVLLATAGMLEMEPWVTQRVREQYRFFVVDEYQDVSPLQHRLLRLWLGERRELCVVGDPAQTIYSFTGASSDYLTGFEREYPDARVVRLEGNYRSSSAIIGVANAVARHVPHSLQLEVVEGTPAREPVPELTAYADDAEEAAGVVRRIEDDVRSGIPVERIAVLYRIGVQAAPLERALQDAGVPYRVVGQRRFFDLIEVRMAVSALRAAAMQDEGDPLFQSVSRVVRDLGWTQSPPPGAGAERDRWNALDAIVRLADGALEGTTLSTFAAELAARARLQHEPELRAVTLSSIHAAKGLEWDSVSVVGVSDGLLPISYARGMAEVDEERRLLYVAVTRARRRLRLSWARRGGFRDEDRRESRFAAELGTRIRRGIGADADVRTP</sequence>
<dbReference type="InterPro" id="IPR013986">
    <property type="entry name" value="DExx_box_DNA_helicase_dom_sf"/>
</dbReference>
<evidence type="ECO:0000256" key="2">
    <source>
        <dbReference type="ARBA" id="ARBA00022741"/>
    </source>
</evidence>
<feature type="domain" description="UvrD-like helicase ATP-binding" evidence="11">
    <location>
        <begin position="18"/>
        <end position="299"/>
    </location>
</feature>
<evidence type="ECO:0000259" key="12">
    <source>
        <dbReference type="PROSITE" id="PS51217"/>
    </source>
</evidence>
<dbReference type="PROSITE" id="PS51198">
    <property type="entry name" value="UVRD_HELICASE_ATP_BIND"/>
    <property type="match status" value="1"/>
</dbReference>
<evidence type="ECO:0000259" key="11">
    <source>
        <dbReference type="PROSITE" id="PS51198"/>
    </source>
</evidence>
<keyword evidence="3 10" id="KW-0378">Hydrolase</keyword>
<dbReference type="Gene3D" id="1.10.486.10">
    <property type="entry name" value="PCRA, domain 4"/>
    <property type="match status" value="2"/>
</dbReference>
<evidence type="ECO:0000313" key="14">
    <source>
        <dbReference type="Proteomes" id="UP000467240"/>
    </source>
</evidence>
<evidence type="ECO:0000256" key="3">
    <source>
        <dbReference type="ARBA" id="ARBA00022801"/>
    </source>
</evidence>
<dbReference type="AlphaFoldDB" id="A0A7J5BPP0"/>
<dbReference type="RefSeq" id="WP_158041315.1">
    <property type="nucleotide sequence ID" value="NZ_JACCFV010000001.1"/>
</dbReference>
<dbReference type="InterPro" id="IPR027417">
    <property type="entry name" value="P-loop_NTPase"/>
</dbReference>
<dbReference type="PANTHER" id="PTHR11070">
    <property type="entry name" value="UVRD / RECB / PCRA DNA HELICASE FAMILY MEMBER"/>
    <property type="match status" value="1"/>
</dbReference>
<dbReference type="Gene3D" id="1.10.10.160">
    <property type="match status" value="1"/>
</dbReference>
<dbReference type="SUPFAM" id="SSF52540">
    <property type="entry name" value="P-loop containing nucleoside triphosphate hydrolases"/>
    <property type="match status" value="1"/>
</dbReference>
<evidence type="ECO:0000256" key="4">
    <source>
        <dbReference type="ARBA" id="ARBA00022806"/>
    </source>
</evidence>
<reference evidence="13 14" key="1">
    <citation type="submission" date="2019-09" db="EMBL/GenBank/DDBJ databases">
        <title>Phylogeny of genus Pseudoclavibacter and closely related genus.</title>
        <authorList>
            <person name="Li Y."/>
        </authorList>
    </citation>
    <scope>NUCLEOTIDE SEQUENCE [LARGE SCALE GENOMIC DNA]</scope>
    <source>
        <strain evidence="13 14">DSM 23821</strain>
    </source>
</reference>
<keyword evidence="6" id="KW-0413">Isomerase</keyword>
<dbReference type="GO" id="GO:0005829">
    <property type="term" value="C:cytosol"/>
    <property type="evidence" value="ECO:0007669"/>
    <property type="project" value="TreeGrafter"/>
</dbReference>
<dbReference type="Pfam" id="PF13361">
    <property type="entry name" value="UvrD_C"/>
    <property type="match status" value="2"/>
</dbReference>
<name>A0A7J5BPP0_9MICO</name>
<dbReference type="GO" id="GO:0005524">
    <property type="term" value="F:ATP binding"/>
    <property type="evidence" value="ECO:0007669"/>
    <property type="project" value="UniProtKB-UniRule"/>
</dbReference>
<proteinExistence type="inferred from homology"/>
<accession>A0A7J5BPP0</accession>
<dbReference type="GO" id="GO:0003677">
    <property type="term" value="F:DNA binding"/>
    <property type="evidence" value="ECO:0007669"/>
    <property type="project" value="InterPro"/>
</dbReference>
<feature type="domain" description="UvrD-like helicase C-terminal" evidence="12">
    <location>
        <begin position="300"/>
        <end position="543"/>
    </location>
</feature>
<evidence type="ECO:0000256" key="9">
    <source>
        <dbReference type="ARBA" id="ARBA00048988"/>
    </source>
</evidence>
<comment type="similarity">
    <text evidence="1">Belongs to the helicase family. UvrD subfamily.</text>
</comment>
<feature type="binding site" evidence="10">
    <location>
        <begin position="39"/>
        <end position="46"/>
    </location>
    <ligand>
        <name>ATP</name>
        <dbReference type="ChEBI" id="CHEBI:30616"/>
    </ligand>
</feature>
<dbReference type="OrthoDB" id="9806690at2"/>
<keyword evidence="2 10" id="KW-0547">Nucleotide-binding</keyword>
<evidence type="ECO:0000256" key="1">
    <source>
        <dbReference type="ARBA" id="ARBA00009922"/>
    </source>
</evidence>
<gene>
    <name evidence="13" type="ORF">F8O01_12665</name>
</gene>
<dbReference type="InterPro" id="IPR014016">
    <property type="entry name" value="UvrD-like_ATP-bd"/>
</dbReference>
<dbReference type="GO" id="GO:0016787">
    <property type="term" value="F:hydrolase activity"/>
    <property type="evidence" value="ECO:0007669"/>
    <property type="project" value="UniProtKB-UniRule"/>
</dbReference>
<dbReference type="Pfam" id="PF00580">
    <property type="entry name" value="UvrD-helicase"/>
    <property type="match status" value="1"/>
</dbReference>
<dbReference type="EMBL" id="WBJZ01000016">
    <property type="protein sequence ID" value="KAB1655103.1"/>
    <property type="molecule type" value="Genomic_DNA"/>
</dbReference>
<evidence type="ECO:0000256" key="6">
    <source>
        <dbReference type="ARBA" id="ARBA00023235"/>
    </source>
</evidence>
<evidence type="ECO:0000256" key="5">
    <source>
        <dbReference type="ARBA" id="ARBA00022840"/>
    </source>
</evidence>
<dbReference type="Gene3D" id="3.40.50.300">
    <property type="entry name" value="P-loop containing nucleotide triphosphate hydrolases"/>
    <property type="match status" value="3"/>
</dbReference>